<evidence type="ECO:0000256" key="1">
    <source>
        <dbReference type="ARBA" id="ARBA00022729"/>
    </source>
</evidence>
<keyword evidence="2" id="KW-1015">Disulfide bond</keyword>
<accession>A0ABD3AC30</accession>
<dbReference type="InterPro" id="IPR006501">
    <property type="entry name" value="Pectinesterase_inhib_dom"/>
</dbReference>
<gene>
    <name evidence="5" type="ORF">ACH5RR_012703</name>
</gene>
<comment type="caution">
    <text evidence="5">The sequence shown here is derived from an EMBL/GenBank/DDBJ whole genome shotgun (WGS) entry which is preliminary data.</text>
</comment>
<dbReference type="Pfam" id="PF04043">
    <property type="entry name" value="PMEI"/>
    <property type="match status" value="1"/>
</dbReference>
<organism evidence="5 6">
    <name type="scientific">Cinchona calisaya</name>
    <dbReference type="NCBI Taxonomy" id="153742"/>
    <lineage>
        <taxon>Eukaryota</taxon>
        <taxon>Viridiplantae</taxon>
        <taxon>Streptophyta</taxon>
        <taxon>Embryophyta</taxon>
        <taxon>Tracheophyta</taxon>
        <taxon>Spermatophyta</taxon>
        <taxon>Magnoliopsida</taxon>
        <taxon>eudicotyledons</taxon>
        <taxon>Gunneridae</taxon>
        <taxon>Pentapetalae</taxon>
        <taxon>asterids</taxon>
        <taxon>lamiids</taxon>
        <taxon>Gentianales</taxon>
        <taxon>Rubiaceae</taxon>
        <taxon>Cinchonoideae</taxon>
        <taxon>Cinchoneae</taxon>
        <taxon>Cinchona</taxon>
    </lineage>
</organism>
<dbReference type="PANTHER" id="PTHR36710:SF18">
    <property type="entry name" value="PECTINESTERASE INHIBITOR 5-RELATED"/>
    <property type="match status" value="1"/>
</dbReference>
<dbReference type="EMBL" id="JBJUIK010000005">
    <property type="protein sequence ID" value="KAL3528047.1"/>
    <property type="molecule type" value="Genomic_DNA"/>
</dbReference>
<dbReference type="NCBIfam" id="TIGR01614">
    <property type="entry name" value="PME_inhib"/>
    <property type="match status" value="1"/>
</dbReference>
<feature type="domain" description="Pectinesterase inhibitor" evidence="4">
    <location>
        <begin position="2"/>
        <end position="108"/>
    </location>
</feature>
<evidence type="ECO:0000256" key="3">
    <source>
        <dbReference type="ARBA" id="ARBA00038471"/>
    </source>
</evidence>
<dbReference type="Proteomes" id="UP001630127">
    <property type="component" value="Unassembled WGS sequence"/>
</dbReference>
<evidence type="ECO:0000259" key="4">
    <source>
        <dbReference type="Pfam" id="PF04043"/>
    </source>
</evidence>
<evidence type="ECO:0000256" key="2">
    <source>
        <dbReference type="ARBA" id="ARBA00023157"/>
    </source>
</evidence>
<keyword evidence="6" id="KW-1185">Reference proteome</keyword>
<name>A0ABD3AC30_9GENT</name>
<dbReference type="AlphaFoldDB" id="A0ABD3AC30"/>
<dbReference type="PANTHER" id="PTHR36710">
    <property type="entry name" value="PECTINESTERASE INHIBITOR-LIKE"/>
    <property type="match status" value="1"/>
</dbReference>
<dbReference type="InterPro" id="IPR052421">
    <property type="entry name" value="PCW_Enzyme_Inhibitor"/>
</dbReference>
<evidence type="ECO:0000313" key="6">
    <source>
        <dbReference type="Proteomes" id="UP001630127"/>
    </source>
</evidence>
<proteinExistence type="inferred from homology"/>
<reference evidence="5 6" key="1">
    <citation type="submission" date="2024-11" db="EMBL/GenBank/DDBJ databases">
        <title>A near-complete genome assembly of Cinchona calisaya.</title>
        <authorList>
            <person name="Lian D.C."/>
            <person name="Zhao X.W."/>
            <person name="Wei L."/>
        </authorList>
    </citation>
    <scope>NUCLEOTIDE SEQUENCE [LARGE SCALE GENOMIC DNA]</scope>
    <source>
        <tissue evidence="5">Nenye</tissue>
    </source>
</reference>
<keyword evidence="1" id="KW-0732">Signal</keyword>
<protein>
    <recommendedName>
        <fullName evidence="4">Pectinesterase inhibitor domain-containing protein</fullName>
    </recommendedName>
</protein>
<sequence>MVRVGMANASATNAYLSSQVLSSTNDTLMKKLIKDCAKKYSYTIDALQASLQNLNAELYDYAYMDVMAAADYPIVCHNSFRRSPGLAYPSELALKEDGLKRICDVALGIIDNLVR</sequence>
<dbReference type="CDD" id="cd14859">
    <property type="entry name" value="PMEI_like"/>
    <property type="match status" value="1"/>
</dbReference>
<comment type="similarity">
    <text evidence="3">Belongs to the PMEI family.</text>
</comment>
<dbReference type="Gene3D" id="1.20.140.40">
    <property type="entry name" value="Invertase/pectin methylesterase inhibitor family protein"/>
    <property type="match status" value="1"/>
</dbReference>
<dbReference type="SUPFAM" id="SSF101148">
    <property type="entry name" value="Plant invertase/pectin methylesterase inhibitor"/>
    <property type="match status" value="1"/>
</dbReference>
<evidence type="ECO:0000313" key="5">
    <source>
        <dbReference type="EMBL" id="KAL3528047.1"/>
    </source>
</evidence>
<dbReference type="InterPro" id="IPR035513">
    <property type="entry name" value="Invertase/methylesterase_inhib"/>
</dbReference>